<dbReference type="RefSeq" id="WP_011292664.1">
    <property type="nucleotide sequence ID" value="NZ_AOSG01000061.1"/>
</dbReference>
<reference evidence="1 2" key="1">
    <citation type="journal article" date="2013" name="Genome Announc.">
        <title>Draft Genome Sequence of the Lignocellulose Decomposer Thermobifida fusca Strain TM51.</title>
        <authorList>
            <person name="Toth A."/>
            <person name="Barna T."/>
            <person name="Nagy I."/>
            <person name="Horvath B."/>
            <person name="Nagy I."/>
            <person name="Tancsics A."/>
            <person name="Kriszt B."/>
            <person name="Baka E."/>
            <person name="Fekete C."/>
            <person name="Kukolya J."/>
        </authorList>
    </citation>
    <scope>NUCLEOTIDE SEQUENCE [LARGE SCALE GENOMIC DNA]</scope>
    <source>
        <strain evidence="1 2">TM51</strain>
    </source>
</reference>
<dbReference type="Proteomes" id="UP000014184">
    <property type="component" value="Unassembled WGS sequence"/>
</dbReference>
<gene>
    <name evidence="1" type="ORF">TM51_11515</name>
</gene>
<sequence length="122" mass="13848">MPVPTAVRTRLKGFLPVDAEIRYVFPATWNDSATCYVVVTDTSVVVVANRRFRKKRPREVWRVFPRNTRIGPVDTHLVPTFELGGREFTVDDEYVPVINAADAELSPDVLPPDPLWGWGEQP</sequence>
<dbReference type="EMBL" id="AOSG01000061">
    <property type="protein sequence ID" value="EOR70725.1"/>
    <property type="molecule type" value="Genomic_DNA"/>
</dbReference>
<protein>
    <submittedName>
        <fullName evidence="1">Uncharacterized protein</fullName>
    </submittedName>
</protein>
<evidence type="ECO:0000313" key="1">
    <source>
        <dbReference type="EMBL" id="EOR70725.1"/>
    </source>
</evidence>
<name>A0A9P2WQ24_THEFU</name>
<dbReference type="AlphaFoldDB" id="A0A9P2WQ24"/>
<evidence type="ECO:0000313" key="2">
    <source>
        <dbReference type="Proteomes" id="UP000014184"/>
    </source>
</evidence>
<comment type="caution">
    <text evidence="1">The sequence shown here is derived from an EMBL/GenBank/DDBJ whole genome shotgun (WGS) entry which is preliminary data.</text>
</comment>
<accession>A0A9P2WQ24</accession>
<organism evidence="1 2">
    <name type="scientific">Thermobifida fusca TM51</name>
    <dbReference type="NCBI Taxonomy" id="1169414"/>
    <lineage>
        <taxon>Bacteria</taxon>
        <taxon>Bacillati</taxon>
        <taxon>Actinomycetota</taxon>
        <taxon>Actinomycetes</taxon>
        <taxon>Streptosporangiales</taxon>
        <taxon>Nocardiopsidaceae</taxon>
        <taxon>Thermobifida</taxon>
    </lineage>
</organism>
<proteinExistence type="predicted"/>
<keyword evidence="2" id="KW-1185">Reference proteome</keyword>